<evidence type="ECO:0000313" key="2">
    <source>
        <dbReference type="Proteomes" id="UP000001654"/>
    </source>
</evidence>
<reference evidence="1 2" key="1">
    <citation type="journal article" date="2010" name="BMC Genomics">
        <title>The complete genome of Zunongwangia profunda SM-A87 reveals its adaptation to the deep-sea environment and ecological role in sedimentary organic nitrogen degradation.</title>
        <authorList>
            <person name="Qin Q.L."/>
            <person name="Zhang X.Y."/>
            <person name="Wang X.M."/>
            <person name="Liu G.M."/>
            <person name="Chen X.L."/>
            <person name="Xie B.B."/>
            <person name="Dang H.Y."/>
            <person name="Zhou B.C."/>
            <person name="Yu J."/>
            <person name="Zhang Y.Z."/>
        </authorList>
    </citation>
    <scope>NUCLEOTIDE SEQUENCE [LARGE SCALE GENOMIC DNA]</scope>
    <source>
        <strain evidence="2">DSM 18752 / CCTCC AB 206139 / SM-A87</strain>
    </source>
</reference>
<dbReference type="HOGENOM" id="CLU_3279165_0_0_10"/>
<sequence>MEVKVVSGFEFQFSVKFVAKNHLFTGVASAFVAKYVKNDRI</sequence>
<evidence type="ECO:0000313" key="1">
    <source>
        <dbReference type="EMBL" id="ADF51821.1"/>
    </source>
</evidence>
<accession>D5BKE1</accession>
<dbReference type="AlphaFoldDB" id="D5BKE1"/>
<dbReference type="EMBL" id="CP001650">
    <property type="protein sequence ID" value="ADF51821.1"/>
    <property type="molecule type" value="Genomic_DNA"/>
</dbReference>
<organism evidence="1 2">
    <name type="scientific">Zunongwangia profunda (strain DSM 18752 / CCTCC AB 206139 / SM-A87)</name>
    <name type="common">Wangia profunda</name>
    <dbReference type="NCBI Taxonomy" id="655815"/>
    <lineage>
        <taxon>Bacteria</taxon>
        <taxon>Pseudomonadati</taxon>
        <taxon>Bacteroidota</taxon>
        <taxon>Flavobacteriia</taxon>
        <taxon>Flavobacteriales</taxon>
        <taxon>Flavobacteriaceae</taxon>
        <taxon>Zunongwangia</taxon>
    </lineage>
</organism>
<gene>
    <name evidence="1" type="ordered locus">ZPR_1486</name>
</gene>
<name>D5BKE1_ZUNPS</name>
<proteinExistence type="predicted"/>
<protein>
    <submittedName>
        <fullName evidence="1">Uncharacterized protein</fullName>
    </submittedName>
</protein>
<dbReference type="Proteomes" id="UP000001654">
    <property type="component" value="Chromosome"/>
</dbReference>
<keyword evidence="2" id="KW-1185">Reference proteome</keyword>
<dbReference type="KEGG" id="zpr:ZPR_1486"/>